<protein>
    <recommendedName>
        <fullName evidence="3">RNase H type-1 domain-containing protein</fullName>
    </recommendedName>
</protein>
<dbReference type="OrthoDB" id="3249498at2759"/>
<evidence type="ECO:0000313" key="1">
    <source>
        <dbReference type="EMBL" id="KIK39922.1"/>
    </source>
</evidence>
<accession>A0A0D0B042</accession>
<evidence type="ECO:0000313" key="2">
    <source>
        <dbReference type="Proteomes" id="UP000054485"/>
    </source>
</evidence>
<sequence>MGYWYPSLNLGFQSSLPTRSPVNDIFFYEALCVGSAIHDAVTRLPHSGRLAVFTDSLNSMYMFNSLSGGPGFNRLLMDVVEVILAFEIDFRVFHISGDLNVVADYLSHWRAQDTIRVSPGLHILPFQPPRNALGVPQK</sequence>
<dbReference type="EMBL" id="KN835323">
    <property type="protein sequence ID" value="KIK39922.1"/>
    <property type="molecule type" value="Genomic_DNA"/>
</dbReference>
<evidence type="ECO:0008006" key="3">
    <source>
        <dbReference type="Google" id="ProtNLM"/>
    </source>
</evidence>
<dbReference type="AlphaFoldDB" id="A0A0D0B042"/>
<organism evidence="1 2">
    <name type="scientific">Suillus luteus UH-Slu-Lm8-n1</name>
    <dbReference type="NCBI Taxonomy" id="930992"/>
    <lineage>
        <taxon>Eukaryota</taxon>
        <taxon>Fungi</taxon>
        <taxon>Dikarya</taxon>
        <taxon>Basidiomycota</taxon>
        <taxon>Agaricomycotina</taxon>
        <taxon>Agaricomycetes</taxon>
        <taxon>Agaricomycetidae</taxon>
        <taxon>Boletales</taxon>
        <taxon>Suillineae</taxon>
        <taxon>Suillaceae</taxon>
        <taxon>Suillus</taxon>
    </lineage>
</organism>
<dbReference type="STRING" id="930992.A0A0D0B042"/>
<reference evidence="2" key="2">
    <citation type="submission" date="2015-01" db="EMBL/GenBank/DDBJ databases">
        <title>Evolutionary Origins and Diversification of the Mycorrhizal Mutualists.</title>
        <authorList>
            <consortium name="DOE Joint Genome Institute"/>
            <consortium name="Mycorrhizal Genomics Consortium"/>
            <person name="Kohler A."/>
            <person name="Kuo A."/>
            <person name="Nagy L.G."/>
            <person name="Floudas D."/>
            <person name="Copeland A."/>
            <person name="Barry K.W."/>
            <person name="Cichocki N."/>
            <person name="Veneault-Fourrey C."/>
            <person name="LaButti K."/>
            <person name="Lindquist E.A."/>
            <person name="Lipzen A."/>
            <person name="Lundell T."/>
            <person name="Morin E."/>
            <person name="Murat C."/>
            <person name="Riley R."/>
            <person name="Ohm R."/>
            <person name="Sun H."/>
            <person name="Tunlid A."/>
            <person name="Henrissat B."/>
            <person name="Grigoriev I.V."/>
            <person name="Hibbett D.S."/>
            <person name="Martin F."/>
        </authorList>
    </citation>
    <scope>NUCLEOTIDE SEQUENCE [LARGE SCALE GENOMIC DNA]</scope>
    <source>
        <strain evidence="2">UH-Slu-Lm8-n1</strain>
    </source>
</reference>
<proteinExistence type="predicted"/>
<keyword evidence="2" id="KW-1185">Reference proteome</keyword>
<name>A0A0D0B042_9AGAM</name>
<dbReference type="Proteomes" id="UP000054485">
    <property type="component" value="Unassembled WGS sequence"/>
</dbReference>
<reference evidence="1 2" key="1">
    <citation type="submission" date="2014-04" db="EMBL/GenBank/DDBJ databases">
        <authorList>
            <consortium name="DOE Joint Genome Institute"/>
            <person name="Kuo A."/>
            <person name="Ruytinx J."/>
            <person name="Rineau F."/>
            <person name="Colpaert J."/>
            <person name="Kohler A."/>
            <person name="Nagy L.G."/>
            <person name="Floudas D."/>
            <person name="Copeland A."/>
            <person name="Barry K.W."/>
            <person name="Cichocki N."/>
            <person name="Veneault-Fourrey C."/>
            <person name="LaButti K."/>
            <person name="Lindquist E.A."/>
            <person name="Lipzen A."/>
            <person name="Lundell T."/>
            <person name="Morin E."/>
            <person name="Murat C."/>
            <person name="Sun H."/>
            <person name="Tunlid A."/>
            <person name="Henrissat B."/>
            <person name="Grigoriev I.V."/>
            <person name="Hibbett D.S."/>
            <person name="Martin F."/>
            <person name="Nordberg H.P."/>
            <person name="Cantor M.N."/>
            <person name="Hua S.X."/>
        </authorList>
    </citation>
    <scope>NUCLEOTIDE SEQUENCE [LARGE SCALE GENOMIC DNA]</scope>
    <source>
        <strain evidence="1 2">UH-Slu-Lm8-n1</strain>
    </source>
</reference>
<dbReference type="HOGENOM" id="CLU_125038_0_0_1"/>
<dbReference type="InParanoid" id="A0A0D0B042"/>
<gene>
    <name evidence="1" type="ORF">CY34DRAFT_88341</name>
</gene>